<evidence type="ECO:0000313" key="2">
    <source>
        <dbReference type="Proteomes" id="UP000291572"/>
    </source>
</evidence>
<protein>
    <submittedName>
        <fullName evidence="1">Uncharacterized protein</fullName>
    </submittedName>
</protein>
<accession>A0A8G2DW83</accession>
<comment type="caution">
    <text evidence="1">The sequence shown here is derived from an EMBL/GenBank/DDBJ whole genome shotgun (WGS) entry which is preliminary data.</text>
</comment>
<proteinExistence type="predicted"/>
<evidence type="ECO:0000313" key="1">
    <source>
        <dbReference type="EMBL" id="RYM05720.1"/>
    </source>
</evidence>
<dbReference type="EMBL" id="SEOO01000072">
    <property type="protein sequence ID" value="RYM05720.1"/>
    <property type="molecule type" value="Genomic_DNA"/>
</dbReference>
<organism evidence="1 2">
    <name type="scientific">Sphingobium cupriresistens</name>
    <dbReference type="NCBI Taxonomy" id="1132417"/>
    <lineage>
        <taxon>Bacteria</taxon>
        <taxon>Pseudomonadati</taxon>
        <taxon>Pseudomonadota</taxon>
        <taxon>Alphaproteobacteria</taxon>
        <taxon>Sphingomonadales</taxon>
        <taxon>Sphingomonadaceae</taxon>
        <taxon>Sphingobium</taxon>
    </lineage>
</organism>
<reference evidence="1 2" key="1">
    <citation type="submission" date="2019-02" db="EMBL/GenBank/DDBJ databases">
        <authorList>
            <person name="Feng G."/>
        </authorList>
    </citation>
    <scope>NUCLEOTIDE SEQUENCE [LARGE SCALE GENOMIC DNA]</scope>
    <source>
        <strain evidence="1 2">CCTCC AB 2011146</strain>
    </source>
</reference>
<dbReference type="AlphaFoldDB" id="A0A8G2DW83"/>
<dbReference type="Proteomes" id="UP000291572">
    <property type="component" value="Unassembled WGS sequence"/>
</dbReference>
<sequence>MAKKPLPPQLHVKFDADFMGKPAGRITHLTVRPGDSIRFGNWNRERLENKNTEFLLNGFDDYEKNNRIEDRDYSKIISVSVERISSVMDEIYRDAGIDNDKHEKVSRAIANILVAERSIESGGAIALHDIVEHVSSPQSAKASNKMPPFPAEAPIRWKDRVPGETAPDFARRVYGPYGLAEGIPKRALRNLDAALVNELNTWVREGNEMPADVQLLTKGEENDRLLSAGDEAIKEHLGKFTGAEAVREAQRLNNARYRKR</sequence>
<dbReference type="OrthoDB" id="8477119at2"/>
<name>A0A8G2DW83_9SPHN</name>
<gene>
    <name evidence="1" type="ORF">EWH12_20975</name>
</gene>
<dbReference type="RefSeq" id="WP_129927724.1">
    <property type="nucleotide sequence ID" value="NZ_SEOO01000072.1"/>
</dbReference>